<feature type="region of interest" description="Disordered" evidence="1">
    <location>
        <begin position="101"/>
        <end position="205"/>
    </location>
</feature>
<dbReference type="Proteomes" id="UP000239663">
    <property type="component" value="Unassembled WGS sequence"/>
</dbReference>
<evidence type="ECO:0000313" key="3">
    <source>
        <dbReference type="EMBL" id="PQD94602.1"/>
    </source>
</evidence>
<dbReference type="EMBL" id="PKOZ01000008">
    <property type="protein sequence ID" value="PQD94602.1"/>
    <property type="molecule type" value="Genomic_DNA"/>
</dbReference>
<evidence type="ECO:0000256" key="1">
    <source>
        <dbReference type="SAM" id="MobiDB-lite"/>
    </source>
</evidence>
<evidence type="ECO:0000256" key="2">
    <source>
        <dbReference type="SAM" id="Phobius"/>
    </source>
</evidence>
<protein>
    <recommendedName>
        <fullName evidence="5">YtxH domain-containing protein</fullName>
    </recommendedName>
</protein>
<feature type="compositionally biased region" description="Low complexity" evidence="1">
    <location>
        <begin position="117"/>
        <end position="127"/>
    </location>
</feature>
<gene>
    <name evidence="3" type="ORF">CYL18_13130</name>
</gene>
<reference evidence="3 4" key="1">
    <citation type="submission" date="2017-12" db="EMBL/GenBank/DDBJ databases">
        <title>Taxonomic description and draft genome of Pradoshia cofamensis Gen. nov., sp. nov., a thermotolerant bacillale isolated from anterior gut of earthworm Eisenia fetida.</title>
        <authorList>
            <person name="Saha T."/>
            <person name="Chakraborty R."/>
        </authorList>
    </citation>
    <scope>NUCLEOTIDE SEQUENCE [LARGE SCALE GENOMIC DNA]</scope>
    <source>
        <strain evidence="3 4">EAG3</strain>
    </source>
</reference>
<evidence type="ECO:0000313" key="4">
    <source>
        <dbReference type="Proteomes" id="UP000239663"/>
    </source>
</evidence>
<dbReference type="PANTHER" id="PTHR35792">
    <property type="entry name" value="GENERAL STRESS PROTEIN"/>
    <property type="match status" value="1"/>
</dbReference>
<feature type="compositionally biased region" description="Polar residues" evidence="1">
    <location>
        <begin position="160"/>
        <end position="184"/>
    </location>
</feature>
<keyword evidence="2" id="KW-0472">Membrane</keyword>
<dbReference type="RefSeq" id="WP_104849984.1">
    <property type="nucleotide sequence ID" value="NZ_PKOZ01000008.1"/>
</dbReference>
<feature type="compositionally biased region" description="Basic and acidic residues" evidence="1">
    <location>
        <begin position="185"/>
        <end position="205"/>
    </location>
</feature>
<evidence type="ECO:0008006" key="5">
    <source>
        <dbReference type="Google" id="ProtNLM"/>
    </source>
</evidence>
<comment type="caution">
    <text evidence="3">The sequence shown here is derived from an EMBL/GenBank/DDBJ whole genome shotgun (WGS) entry which is preliminary data.</text>
</comment>
<dbReference type="InterPro" id="IPR052928">
    <property type="entry name" value="Desiccation-related_membrane"/>
</dbReference>
<dbReference type="AlphaFoldDB" id="A0A2S7MXR9"/>
<dbReference type="PANTHER" id="PTHR35792:SF1">
    <property type="entry name" value="SLL0268 PROTEIN"/>
    <property type="match status" value="1"/>
</dbReference>
<dbReference type="OrthoDB" id="9810874at2"/>
<accession>A0A2S7MXR9</accession>
<dbReference type="InterPro" id="IPR024623">
    <property type="entry name" value="YtxH"/>
</dbReference>
<sequence length="205" mass="21734">MGKSDLTNNTKRDESMSSSNFVLGAIVGGLVGAATALFLAPKSGKELRVDLSEQSSALMEKGTAFKQTATEKGSAWKQTAQEKGTEWISVAKEKSAPLTDAVKTKLSKKNNEDMTSEETSSPEMTTPGMATTNVVVDSPDDVYEGTEAISDKDRAEEETYASNQTGFTSTASGNAYSGTSATTSRDVKSVKVETNSSKDKDSNKQ</sequence>
<dbReference type="Pfam" id="PF12732">
    <property type="entry name" value="YtxH"/>
    <property type="match status" value="1"/>
</dbReference>
<name>A0A2S7MXR9_9BACI</name>
<organism evidence="3 4">
    <name type="scientific">Pradoshia eiseniae</name>
    <dbReference type="NCBI Taxonomy" id="2064768"/>
    <lineage>
        <taxon>Bacteria</taxon>
        <taxon>Bacillati</taxon>
        <taxon>Bacillota</taxon>
        <taxon>Bacilli</taxon>
        <taxon>Bacillales</taxon>
        <taxon>Bacillaceae</taxon>
        <taxon>Pradoshia</taxon>
    </lineage>
</organism>
<keyword evidence="2" id="KW-1133">Transmembrane helix</keyword>
<keyword evidence="4" id="KW-1185">Reference proteome</keyword>
<proteinExistence type="predicted"/>
<keyword evidence="2" id="KW-0812">Transmembrane</keyword>
<feature type="transmembrane region" description="Helical" evidence="2">
    <location>
        <begin position="20"/>
        <end position="40"/>
    </location>
</feature>